<protein>
    <submittedName>
        <fullName evidence="2">Uncharacterized protein</fullName>
    </submittedName>
</protein>
<keyword evidence="3" id="KW-1185">Reference proteome</keyword>
<feature type="signal peptide" evidence="1">
    <location>
        <begin position="1"/>
        <end position="20"/>
    </location>
</feature>
<proteinExistence type="predicted"/>
<keyword evidence="1" id="KW-0732">Signal</keyword>
<organism evidence="2 3">
    <name type="scientific">Mariniblastus fucicola</name>
    <dbReference type="NCBI Taxonomy" id="980251"/>
    <lineage>
        <taxon>Bacteria</taxon>
        <taxon>Pseudomonadati</taxon>
        <taxon>Planctomycetota</taxon>
        <taxon>Planctomycetia</taxon>
        <taxon>Pirellulales</taxon>
        <taxon>Pirellulaceae</taxon>
        <taxon>Mariniblastus</taxon>
    </lineage>
</organism>
<dbReference type="EMBL" id="CP042912">
    <property type="protein sequence ID" value="QEG22579.1"/>
    <property type="molecule type" value="Genomic_DNA"/>
</dbReference>
<dbReference type="STRING" id="980251.GCA_001642875_04733"/>
<evidence type="ECO:0000313" key="3">
    <source>
        <dbReference type="Proteomes" id="UP000322214"/>
    </source>
</evidence>
<dbReference type="AlphaFoldDB" id="A0A5B9PAR9"/>
<dbReference type="Proteomes" id="UP000322214">
    <property type="component" value="Chromosome"/>
</dbReference>
<gene>
    <name evidence="2" type="ORF">MFFC18_24620</name>
</gene>
<sequence precursor="true">MKSVILSVLIVAATSSVLLAQSIPDDDAVESALETVNRVGLHGVGHADAVESMKILNSISASQIPVLLKGMDGSNQISANWIRGAIQKAASRYANDLPADSITTYFEDQSNDPQGRWLAWNLLCRTQPEFRVRTTDMLATDPSMPLREIGVAKLIADAESIGDNAEDLDDAAKDEKLALLRKALENARDVTQIQTIAKQMAPLGQEVNLRKQLGFLETWHVVAGFDNKDEAGFDVVYGPESKLGEFDFAKTYVVGDETAVWMETTTSHKLGVVDLNSVVGKTKGVIAYAASNLEMSEGCEAEVRIGTPNAHKIWVNGTLVMSNEIYHNSNSIDKFSAPVKLKTGSNRVLVKLCQNEQTDSWAQDWSFQVRFCDSTGKPVR</sequence>
<dbReference type="RefSeq" id="WP_075086409.1">
    <property type="nucleotide sequence ID" value="NZ_CP042912.1"/>
</dbReference>
<dbReference type="KEGG" id="mff:MFFC18_24620"/>
<reference evidence="2 3" key="1">
    <citation type="submission" date="2019-08" db="EMBL/GenBank/DDBJ databases">
        <title>Deep-cultivation of Planctomycetes and their phenomic and genomic characterization uncovers novel biology.</title>
        <authorList>
            <person name="Wiegand S."/>
            <person name="Jogler M."/>
            <person name="Boedeker C."/>
            <person name="Pinto D."/>
            <person name="Vollmers J."/>
            <person name="Rivas-Marin E."/>
            <person name="Kohn T."/>
            <person name="Peeters S.H."/>
            <person name="Heuer A."/>
            <person name="Rast P."/>
            <person name="Oberbeckmann S."/>
            <person name="Bunk B."/>
            <person name="Jeske O."/>
            <person name="Meyerdierks A."/>
            <person name="Storesund J.E."/>
            <person name="Kallscheuer N."/>
            <person name="Luecker S."/>
            <person name="Lage O.M."/>
            <person name="Pohl T."/>
            <person name="Merkel B.J."/>
            <person name="Hornburger P."/>
            <person name="Mueller R.-W."/>
            <person name="Bruemmer F."/>
            <person name="Labrenz M."/>
            <person name="Spormann A.M."/>
            <person name="Op den Camp H."/>
            <person name="Overmann J."/>
            <person name="Amann R."/>
            <person name="Jetten M.S.M."/>
            <person name="Mascher T."/>
            <person name="Medema M.H."/>
            <person name="Devos D.P."/>
            <person name="Kaster A.-K."/>
            <person name="Ovreas L."/>
            <person name="Rohde M."/>
            <person name="Galperin M.Y."/>
            <person name="Jogler C."/>
        </authorList>
    </citation>
    <scope>NUCLEOTIDE SEQUENCE [LARGE SCALE GENOMIC DNA]</scope>
    <source>
        <strain evidence="2 3">FC18</strain>
    </source>
</reference>
<dbReference type="OrthoDB" id="212892at2"/>
<feature type="chain" id="PRO_5022884832" evidence="1">
    <location>
        <begin position="21"/>
        <end position="380"/>
    </location>
</feature>
<evidence type="ECO:0000256" key="1">
    <source>
        <dbReference type="SAM" id="SignalP"/>
    </source>
</evidence>
<accession>A0A5B9PAR9</accession>
<name>A0A5B9PAR9_9BACT</name>
<evidence type="ECO:0000313" key="2">
    <source>
        <dbReference type="EMBL" id="QEG22579.1"/>
    </source>
</evidence>